<protein>
    <submittedName>
        <fullName evidence="5">Transcriptional regulator</fullName>
    </submittedName>
</protein>
<dbReference type="Proteomes" id="UP000603200">
    <property type="component" value="Unassembled WGS sequence"/>
</dbReference>
<evidence type="ECO:0000259" key="4">
    <source>
        <dbReference type="PROSITE" id="PS50995"/>
    </source>
</evidence>
<evidence type="ECO:0000313" key="6">
    <source>
        <dbReference type="Proteomes" id="UP000603200"/>
    </source>
</evidence>
<dbReference type="SMART" id="SM00347">
    <property type="entry name" value="HTH_MARR"/>
    <property type="match status" value="1"/>
</dbReference>
<dbReference type="RefSeq" id="WP_239159652.1">
    <property type="nucleotide sequence ID" value="NZ_BAAATV010000029.1"/>
</dbReference>
<organism evidence="5 6">
    <name type="scientific">Winogradskya humida</name>
    <dbReference type="NCBI Taxonomy" id="113566"/>
    <lineage>
        <taxon>Bacteria</taxon>
        <taxon>Bacillati</taxon>
        <taxon>Actinomycetota</taxon>
        <taxon>Actinomycetes</taxon>
        <taxon>Micromonosporales</taxon>
        <taxon>Micromonosporaceae</taxon>
        <taxon>Winogradskya</taxon>
    </lineage>
</organism>
<dbReference type="PROSITE" id="PS01117">
    <property type="entry name" value="HTH_MARR_1"/>
    <property type="match status" value="1"/>
</dbReference>
<evidence type="ECO:0000313" key="5">
    <source>
        <dbReference type="EMBL" id="GIE25992.1"/>
    </source>
</evidence>
<dbReference type="Pfam" id="PF12802">
    <property type="entry name" value="MarR_2"/>
    <property type="match status" value="1"/>
</dbReference>
<dbReference type="InterPro" id="IPR000835">
    <property type="entry name" value="HTH_MarR-typ"/>
</dbReference>
<evidence type="ECO:0000256" key="3">
    <source>
        <dbReference type="ARBA" id="ARBA00023163"/>
    </source>
</evidence>
<keyword evidence="2" id="KW-0238">DNA-binding</keyword>
<name>A0ABQ4A577_9ACTN</name>
<feature type="domain" description="HTH marR-type" evidence="4">
    <location>
        <begin position="4"/>
        <end position="138"/>
    </location>
</feature>
<dbReference type="InterPro" id="IPR036390">
    <property type="entry name" value="WH_DNA-bd_sf"/>
</dbReference>
<dbReference type="PANTHER" id="PTHR33164:SF57">
    <property type="entry name" value="MARR-FAMILY TRANSCRIPTIONAL REGULATOR"/>
    <property type="match status" value="1"/>
</dbReference>
<dbReference type="Gene3D" id="1.10.10.10">
    <property type="entry name" value="Winged helix-like DNA-binding domain superfamily/Winged helix DNA-binding domain"/>
    <property type="match status" value="1"/>
</dbReference>
<dbReference type="EMBL" id="BOMN01000131">
    <property type="protein sequence ID" value="GIE25992.1"/>
    <property type="molecule type" value="Genomic_DNA"/>
</dbReference>
<dbReference type="InterPro" id="IPR023187">
    <property type="entry name" value="Tscrpt_reg_MarR-type_CS"/>
</dbReference>
<reference evidence="5 6" key="1">
    <citation type="submission" date="2021-01" db="EMBL/GenBank/DDBJ databases">
        <title>Whole genome shotgun sequence of Actinoplanes humidus NBRC 14915.</title>
        <authorList>
            <person name="Komaki H."/>
            <person name="Tamura T."/>
        </authorList>
    </citation>
    <scope>NUCLEOTIDE SEQUENCE [LARGE SCALE GENOMIC DNA]</scope>
    <source>
        <strain evidence="5 6">NBRC 14915</strain>
    </source>
</reference>
<comment type="caution">
    <text evidence="5">The sequence shown here is derived from an EMBL/GenBank/DDBJ whole genome shotgun (WGS) entry which is preliminary data.</text>
</comment>
<dbReference type="PROSITE" id="PS50995">
    <property type="entry name" value="HTH_MARR_2"/>
    <property type="match status" value="1"/>
</dbReference>
<evidence type="ECO:0000256" key="1">
    <source>
        <dbReference type="ARBA" id="ARBA00023015"/>
    </source>
</evidence>
<dbReference type="InterPro" id="IPR039422">
    <property type="entry name" value="MarR/SlyA-like"/>
</dbReference>
<dbReference type="SUPFAM" id="SSF46785">
    <property type="entry name" value="Winged helix' DNA-binding domain"/>
    <property type="match status" value="1"/>
</dbReference>
<accession>A0ABQ4A577</accession>
<keyword evidence="6" id="KW-1185">Reference proteome</keyword>
<dbReference type="InterPro" id="IPR036388">
    <property type="entry name" value="WH-like_DNA-bd_sf"/>
</dbReference>
<dbReference type="PANTHER" id="PTHR33164">
    <property type="entry name" value="TRANSCRIPTIONAL REGULATOR, MARR FAMILY"/>
    <property type="match status" value="1"/>
</dbReference>
<keyword evidence="1" id="KW-0805">Transcription regulation</keyword>
<gene>
    <name evidence="5" type="ORF">Ahu01nite_090940</name>
</gene>
<keyword evidence="3" id="KW-0804">Transcription</keyword>
<proteinExistence type="predicted"/>
<sequence length="154" mass="16612">MDAKLEVGRRLQLLLKSVRLIKQHRVGEQPAIPAGLLGMLGQIDELPTTCHARELAVRTSLDPSTVSRAVAALVSHDLVARQPDPGDGRASILVVTPAGRAALADSLDWYARVLHQALAGWSDEDVTAFSDAIDRFARDVESCLTSHDTLEVAQ</sequence>
<evidence type="ECO:0000256" key="2">
    <source>
        <dbReference type="ARBA" id="ARBA00023125"/>
    </source>
</evidence>